<proteinExistence type="predicted"/>
<dbReference type="SUPFAM" id="SSF54236">
    <property type="entry name" value="Ubiquitin-like"/>
    <property type="match status" value="1"/>
</dbReference>
<protein>
    <recommendedName>
        <fullName evidence="2">Ubiquitin-like domain-containing protein</fullName>
    </recommendedName>
</protein>
<reference evidence="3" key="1">
    <citation type="submission" date="2021-12" db="EMBL/GenBank/DDBJ databases">
        <title>Prjna785345.</title>
        <authorList>
            <person name="Rujirawat T."/>
            <person name="Krajaejun T."/>
        </authorList>
    </citation>
    <scope>NUCLEOTIDE SEQUENCE</scope>
    <source>
        <strain evidence="3">Pi057C3</strain>
    </source>
</reference>
<dbReference type="EMBL" id="JAKCXM010000613">
    <property type="protein sequence ID" value="KAJ0392567.1"/>
    <property type="molecule type" value="Genomic_DNA"/>
</dbReference>
<dbReference type="InterPro" id="IPR029071">
    <property type="entry name" value="Ubiquitin-like_domsf"/>
</dbReference>
<evidence type="ECO:0000256" key="1">
    <source>
        <dbReference type="SAM" id="MobiDB-lite"/>
    </source>
</evidence>
<feature type="compositionally biased region" description="Polar residues" evidence="1">
    <location>
        <begin position="39"/>
        <end position="61"/>
    </location>
</feature>
<dbReference type="PROSITE" id="PS50053">
    <property type="entry name" value="UBIQUITIN_2"/>
    <property type="match status" value="1"/>
</dbReference>
<feature type="compositionally biased region" description="Basic and acidic residues" evidence="1">
    <location>
        <begin position="62"/>
        <end position="78"/>
    </location>
</feature>
<dbReference type="InterPro" id="IPR000626">
    <property type="entry name" value="Ubiquitin-like_dom"/>
</dbReference>
<gene>
    <name evidence="3" type="ORF">P43SY_010511</name>
</gene>
<accession>A0AAD5L858</accession>
<evidence type="ECO:0000259" key="2">
    <source>
        <dbReference type="PROSITE" id="PS50053"/>
    </source>
</evidence>
<name>A0AAD5L858_PYTIN</name>
<comment type="caution">
    <text evidence="3">The sequence shown here is derived from an EMBL/GenBank/DDBJ whole genome shotgun (WGS) entry which is preliminary data.</text>
</comment>
<feature type="region of interest" description="Disordered" evidence="1">
    <location>
        <begin position="126"/>
        <end position="164"/>
    </location>
</feature>
<dbReference type="AlphaFoldDB" id="A0AAD5L858"/>
<evidence type="ECO:0000313" key="3">
    <source>
        <dbReference type="EMBL" id="KAJ0392567.1"/>
    </source>
</evidence>
<sequence length="239" mass="25973">MEMTMTINGNESSRIPAEMGERDVAMARETPPPARRVDQSSGGASTSADDCVQRSVTSQSEHTQDEHEDKNDEAKSDAQRQQQTHHSEDDQLCVHVKFLHREHAVALRCARSISIAELKQRVRDAYEPPRHDGDGGAQPPSSAEVSSDRDTRGPLPSQTHESSTPLRLIYKGKVLKDDQALASYAFVSGDTIHAVFSRPSVSASHSSAVEGRDTTPTNEAVSRPETTPAAGGQDNGHLR</sequence>
<feature type="region of interest" description="Disordered" evidence="1">
    <location>
        <begin position="1"/>
        <end position="88"/>
    </location>
</feature>
<evidence type="ECO:0000313" key="4">
    <source>
        <dbReference type="Proteomes" id="UP001209570"/>
    </source>
</evidence>
<feature type="compositionally biased region" description="Polar residues" evidence="1">
    <location>
        <begin position="1"/>
        <end position="13"/>
    </location>
</feature>
<feature type="compositionally biased region" description="Low complexity" evidence="1">
    <location>
        <begin position="200"/>
        <end position="209"/>
    </location>
</feature>
<feature type="region of interest" description="Disordered" evidence="1">
    <location>
        <begin position="198"/>
        <end position="239"/>
    </location>
</feature>
<dbReference type="Gene3D" id="3.10.20.90">
    <property type="entry name" value="Phosphatidylinositol 3-kinase Catalytic Subunit, Chain A, domain 1"/>
    <property type="match status" value="1"/>
</dbReference>
<dbReference type="Proteomes" id="UP001209570">
    <property type="component" value="Unassembled WGS sequence"/>
</dbReference>
<keyword evidence="4" id="KW-1185">Reference proteome</keyword>
<feature type="domain" description="Ubiquitin-like" evidence="2">
    <location>
        <begin position="167"/>
        <end position="201"/>
    </location>
</feature>
<organism evidence="3 4">
    <name type="scientific">Pythium insidiosum</name>
    <name type="common">Pythiosis disease agent</name>
    <dbReference type="NCBI Taxonomy" id="114742"/>
    <lineage>
        <taxon>Eukaryota</taxon>
        <taxon>Sar</taxon>
        <taxon>Stramenopiles</taxon>
        <taxon>Oomycota</taxon>
        <taxon>Peronosporomycetes</taxon>
        <taxon>Pythiales</taxon>
        <taxon>Pythiaceae</taxon>
        <taxon>Pythium</taxon>
    </lineage>
</organism>
<dbReference type="Pfam" id="PF00240">
    <property type="entry name" value="ubiquitin"/>
    <property type="match status" value="1"/>
</dbReference>